<evidence type="ECO:0000259" key="4">
    <source>
        <dbReference type="Pfam" id="PF01420"/>
    </source>
</evidence>
<dbReference type="Pfam" id="PF01420">
    <property type="entry name" value="Methylase_S"/>
    <property type="match status" value="2"/>
</dbReference>
<name>A0ABN6HZN5_9HELI</name>
<evidence type="ECO:0000313" key="6">
    <source>
        <dbReference type="Proteomes" id="UP000826775"/>
    </source>
</evidence>
<feature type="domain" description="Type I restriction modification DNA specificity" evidence="4">
    <location>
        <begin position="192"/>
        <end position="351"/>
    </location>
</feature>
<evidence type="ECO:0000256" key="2">
    <source>
        <dbReference type="ARBA" id="ARBA00022747"/>
    </source>
</evidence>
<dbReference type="Gene3D" id="3.90.220.20">
    <property type="entry name" value="DNA methylase specificity domains"/>
    <property type="match status" value="2"/>
</dbReference>
<evidence type="ECO:0000313" key="5">
    <source>
        <dbReference type="EMBL" id="BCZ16856.1"/>
    </source>
</evidence>
<comment type="similarity">
    <text evidence="1">Belongs to the type-I restriction system S methylase family.</text>
</comment>
<dbReference type="RefSeq" id="WP_221279704.1">
    <property type="nucleotide sequence ID" value="NZ_AP024814.1"/>
</dbReference>
<keyword evidence="2" id="KW-0680">Restriction system</keyword>
<gene>
    <name evidence="5" type="ORF">NHP190003_01380</name>
</gene>
<sequence>MFLGEIFEVFKPAKHNHQKRLLPTNPRQGYIPAITCTTQNNGIVCYMPKEGALVLENMISVGANGDAPAFYQPREFTLLQDCYALKFKGKELNRLQYLFLVVCLNKVLAKFNWNNKSGWTKVSQEKILLPFAKSGEIAFEAIEVFIRELQAYLKVTGLEDTMLTLEEEHALDIFTSYFENRGGNSVTPCNLTWQEFKIGALFDISTPKRKFDANKVRFCARGHPYVARGATNNGIRGYIEADSIFLNDAPSISFGQDTATIFYQDQPYLTGDKIKVFTLKEGRLERHRALFFIASMRKAFSSFSWGSASFKQSLLENIALKLPTHKDGAIAYDLMEHFIRALEKQQIERIKALWDQRLKACKDIIQAKI</sequence>
<dbReference type="InterPro" id="IPR000055">
    <property type="entry name" value="Restrct_endonuc_typeI_TRD"/>
</dbReference>
<dbReference type="Proteomes" id="UP000826775">
    <property type="component" value="Chromosome"/>
</dbReference>
<dbReference type="EMBL" id="AP024814">
    <property type="protein sequence ID" value="BCZ16856.1"/>
    <property type="molecule type" value="Genomic_DNA"/>
</dbReference>
<accession>A0ABN6HZN5</accession>
<organism evidence="5 6">
    <name type="scientific">Helicobacter gastrocanis</name>
    <dbReference type="NCBI Taxonomy" id="2849641"/>
    <lineage>
        <taxon>Bacteria</taxon>
        <taxon>Pseudomonadati</taxon>
        <taxon>Campylobacterota</taxon>
        <taxon>Epsilonproteobacteria</taxon>
        <taxon>Campylobacterales</taxon>
        <taxon>Helicobacteraceae</taxon>
        <taxon>Helicobacter</taxon>
    </lineage>
</organism>
<dbReference type="SUPFAM" id="SSF116734">
    <property type="entry name" value="DNA methylase specificity domain"/>
    <property type="match status" value="1"/>
</dbReference>
<keyword evidence="6" id="KW-1185">Reference proteome</keyword>
<evidence type="ECO:0000256" key="1">
    <source>
        <dbReference type="ARBA" id="ARBA00010923"/>
    </source>
</evidence>
<keyword evidence="3" id="KW-0238">DNA-binding</keyword>
<proteinExistence type="inferred from homology"/>
<evidence type="ECO:0000256" key="3">
    <source>
        <dbReference type="ARBA" id="ARBA00023125"/>
    </source>
</evidence>
<reference evidence="5 6" key="1">
    <citation type="submission" date="2021-07" db="EMBL/GenBank/DDBJ databases">
        <title>Novel Helicobacter sp. Isolated from a dog.</title>
        <authorList>
            <person name="Rimbara E."/>
            <person name="Suzuki M."/>
        </authorList>
    </citation>
    <scope>NUCLEOTIDE SEQUENCE [LARGE SCALE GENOMIC DNA]</scope>
    <source>
        <strain evidence="6">NHP19-003</strain>
    </source>
</reference>
<dbReference type="InterPro" id="IPR044946">
    <property type="entry name" value="Restrct_endonuc_typeI_TRD_sf"/>
</dbReference>
<protein>
    <submittedName>
        <fullName evidence="5">Type II restriction enzyme</fullName>
    </submittedName>
</protein>
<feature type="domain" description="Type I restriction modification DNA specificity" evidence="4">
    <location>
        <begin position="2"/>
        <end position="149"/>
    </location>
</feature>